<evidence type="ECO:0000313" key="5">
    <source>
        <dbReference type="Proteomes" id="UP000188268"/>
    </source>
</evidence>
<dbReference type="STRING" id="210143.A0A1R3GCJ3"/>
<evidence type="ECO:0000313" key="4">
    <source>
        <dbReference type="EMBL" id="OMO55805.1"/>
    </source>
</evidence>
<dbReference type="Gene3D" id="3.100.10.10">
    <property type="match status" value="1"/>
</dbReference>
<proteinExistence type="predicted"/>
<accession>A0A1R3GCJ3</accession>
<dbReference type="GO" id="GO:1990904">
    <property type="term" value="C:ribonucleoprotein complex"/>
    <property type="evidence" value="ECO:0007669"/>
    <property type="project" value="UniProtKB-KW"/>
</dbReference>
<dbReference type="EMBL" id="AWWV01014565">
    <property type="protein sequence ID" value="OMO55805.1"/>
    <property type="molecule type" value="Genomic_DNA"/>
</dbReference>
<name>A0A1R3GCJ3_COCAP</name>
<evidence type="ECO:0000259" key="3">
    <source>
        <dbReference type="Pfam" id="PF17135"/>
    </source>
</evidence>
<dbReference type="Pfam" id="PF17135">
    <property type="entry name" value="Ribosomal_L18"/>
    <property type="match status" value="1"/>
</dbReference>
<keyword evidence="2" id="KW-0687">Ribonucleoprotein</keyword>
<comment type="caution">
    <text evidence="4">The sequence shown here is derived from an EMBL/GenBank/DDBJ whole genome shotgun (WGS) entry which is preliminary data.</text>
</comment>
<dbReference type="Gramene" id="OMO55805">
    <property type="protein sequence ID" value="OMO55805"/>
    <property type="gene ID" value="CCACVL1_26985"/>
</dbReference>
<evidence type="ECO:0000256" key="2">
    <source>
        <dbReference type="ARBA" id="ARBA00023274"/>
    </source>
</evidence>
<dbReference type="GO" id="GO:0005840">
    <property type="term" value="C:ribosome"/>
    <property type="evidence" value="ECO:0007669"/>
    <property type="project" value="UniProtKB-KW"/>
</dbReference>
<keyword evidence="5" id="KW-1185">Reference proteome</keyword>
<sequence>MGGVGKNLQVNQRRCWKEFTGKSLRPNFGETYHSRLGVGKINGGMGGVGNGGMGGVGNGRSWKEFTDLELEEINGGMGGVGNGRSWEEFIDLEKINGGVGKNLNLELEKSTAEWEELGMGGVGNGRCWKEFTGKPLIRSTAEWEESGSWKEFTGKTLIRSTAAGWEDGRMRMGGWEEGRMWKELRPFGETYHSWKNQWVYEAPALKFTALRFTETLELGLRRLVPGGECSTFDQLALRAPLTQGIIRRRNSKGFRA</sequence>
<dbReference type="Proteomes" id="UP000188268">
    <property type="component" value="Unassembled WGS sequence"/>
</dbReference>
<organism evidence="4 5">
    <name type="scientific">Corchorus capsularis</name>
    <name type="common">Jute</name>
    <dbReference type="NCBI Taxonomy" id="210143"/>
    <lineage>
        <taxon>Eukaryota</taxon>
        <taxon>Viridiplantae</taxon>
        <taxon>Streptophyta</taxon>
        <taxon>Embryophyta</taxon>
        <taxon>Tracheophyta</taxon>
        <taxon>Spermatophyta</taxon>
        <taxon>Magnoliopsida</taxon>
        <taxon>eudicotyledons</taxon>
        <taxon>Gunneridae</taxon>
        <taxon>Pentapetalae</taxon>
        <taxon>rosids</taxon>
        <taxon>malvids</taxon>
        <taxon>Malvales</taxon>
        <taxon>Malvaceae</taxon>
        <taxon>Grewioideae</taxon>
        <taxon>Apeibeae</taxon>
        <taxon>Corchorus</taxon>
    </lineage>
</organism>
<feature type="domain" description="Large ribosomal subunit protein uL15/eL18" evidence="3">
    <location>
        <begin position="199"/>
        <end position="246"/>
    </location>
</feature>
<protein>
    <recommendedName>
        <fullName evidence="3">Large ribosomal subunit protein uL15/eL18 domain-containing protein</fullName>
    </recommendedName>
</protein>
<gene>
    <name evidence="4" type="ORF">CCACVL1_26985</name>
</gene>
<dbReference type="AlphaFoldDB" id="A0A1R3GCJ3"/>
<reference evidence="4 5" key="1">
    <citation type="submission" date="2013-09" db="EMBL/GenBank/DDBJ databases">
        <title>Corchorus capsularis genome sequencing.</title>
        <authorList>
            <person name="Alam M."/>
            <person name="Haque M.S."/>
            <person name="Islam M.S."/>
            <person name="Emdad E.M."/>
            <person name="Islam M.M."/>
            <person name="Ahmed B."/>
            <person name="Halim A."/>
            <person name="Hossen Q.M.M."/>
            <person name="Hossain M.Z."/>
            <person name="Ahmed R."/>
            <person name="Khan M.M."/>
            <person name="Islam R."/>
            <person name="Rashid M.M."/>
            <person name="Khan S.A."/>
            <person name="Rahman M.S."/>
            <person name="Alam M."/>
        </authorList>
    </citation>
    <scope>NUCLEOTIDE SEQUENCE [LARGE SCALE GENOMIC DNA]</scope>
    <source>
        <strain evidence="5">cv. CVL-1</strain>
        <tissue evidence="4">Whole seedling</tissue>
    </source>
</reference>
<evidence type="ECO:0000256" key="1">
    <source>
        <dbReference type="ARBA" id="ARBA00022980"/>
    </source>
</evidence>
<dbReference type="OrthoDB" id="6353017at2759"/>
<keyword evidence="1" id="KW-0689">Ribosomal protein</keyword>
<dbReference type="InterPro" id="IPR021131">
    <property type="entry name" value="Ribosomal_uL15/eL18"/>
</dbReference>